<dbReference type="InterPro" id="IPR014746">
    <property type="entry name" value="Gln_synth/guanido_kin_cat_dom"/>
</dbReference>
<evidence type="ECO:0000313" key="9">
    <source>
        <dbReference type="EMBL" id="MBH8566424.1"/>
    </source>
</evidence>
<accession>A0A8J7I1P1</accession>
<dbReference type="EMBL" id="JAECZC010000095">
    <property type="protein sequence ID" value="MBH8566424.1"/>
    <property type="molecule type" value="Genomic_DNA"/>
</dbReference>
<dbReference type="InterPro" id="IPR036651">
    <property type="entry name" value="Gln_synt_N_sf"/>
</dbReference>
<evidence type="ECO:0000256" key="5">
    <source>
        <dbReference type="ARBA" id="ARBA00045640"/>
    </source>
</evidence>
<evidence type="ECO:0000256" key="6">
    <source>
        <dbReference type="PROSITE-ProRule" id="PRU01331"/>
    </source>
</evidence>
<evidence type="ECO:0000256" key="3">
    <source>
        <dbReference type="ARBA" id="ARBA00022741"/>
    </source>
</evidence>
<keyword evidence="10" id="KW-1185">Reference proteome</keyword>
<dbReference type="GO" id="GO:0006542">
    <property type="term" value="P:glutamine biosynthetic process"/>
    <property type="evidence" value="ECO:0007669"/>
    <property type="project" value="InterPro"/>
</dbReference>
<evidence type="ECO:0000259" key="8">
    <source>
        <dbReference type="PROSITE" id="PS51987"/>
    </source>
</evidence>
<keyword evidence="4" id="KW-0067">ATP-binding</keyword>
<dbReference type="Gene3D" id="3.10.20.70">
    <property type="entry name" value="Glutamine synthetase, N-terminal domain"/>
    <property type="match status" value="1"/>
</dbReference>
<protein>
    <submittedName>
        <fullName evidence="9">Glutamine synthetase</fullName>
    </submittedName>
</protein>
<evidence type="ECO:0000313" key="10">
    <source>
        <dbReference type="Proteomes" id="UP000632766"/>
    </source>
</evidence>
<dbReference type="PANTHER" id="PTHR43785:SF2">
    <property type="entry name" value="TYPE-1 GLUTAMINE SYNTHETASE 1"/>
    <property type="match status" value="1"/>
</dbReference>
<dbReference type="PROSITE" id="PS51987">
    <property type="entry name" value="GS_CATALYTIC"/>
    <property type="match status" value="1"/>
</dbReference>
<comment type="function">
    <text evidence="5">Involved in nitrogen metabolism via ammonium assimilation. Catalyzes the ATP-dependent biosynthesis of glutamine from glutamate and ammonia.</text>
</comment>
<feature type="domain" description="GS catalytic" evidence="8">
    <location>
        <begin position="115"/>
        <end position="450"/>
    </location>
</feature>
<dbReference type="AlphaFoldDB" id="A0A8J7I1P1"/>
<evidence type="ECO:0000256" key="7">
    <source>
        <dbReference type="RuleBase" id="RU000384"/>
    </source>
</evidence>
<evidence type="ECO:0000256" key="1">
    <source>
        <dbReference type="ARBA" id="ARBA00009897"/>
    </source>
</evidence>
<dbReference type="InterPro" id="IPR008146">
    <property type="entry name" value="Gln_synth_cat_dom"/>
</dbReference>
<name>A0A8J7I1P1_9NOST</name>
<gene>
    <name evidence="9" type="ORF">I8748_30455</name>
</gene>
<reference evidence="9 10" key="1">
    <citation type="journal article" date="2021" name="Int. J. Syst. Evol. Microbiol.">
        <title>Amazonocrinis nigriterrae gen. nov., sp. nov., Atlanticothrix silvestris gen. nov., sp. nov. and Dendronalium phyllosphericum gen. nov., sp. nov., nostocacean cyanobacteria from Brazilian environments.</title>
        <authorList>
            <person name="Alvarenga D.O."/>
            <person name="Andreote A.P.D."/>
            <person name="Branco L.H.Z."/>
            <person name="Delbaje E."/>
            <person name="Cruz R.B."/>
            <person name="Varani A.M."/>
            <person name="Fiore M.F."/>
        </authorList>
    </citation>
    <scope>NUCLEOTIDE SEQUENCE [LARGE SCALE GENOMIC DNA]</scope>
    <source>
        <strain evidence="9 10">CENA67</strain>
    </source>
</reference>
<dbReference type="Proteomes" id="UP000632766">
    <property type="component" value="Unassembled WGS sequence"/>
</dbReference>
<organism evidence="9 10">
    <name type="scientific">Amazonocrinis nigriterrae CENA67</name>
    <dbReference type="NCBI Taxonomy" id="2794033"/>
    <lineage>
        <taxon>Bacteria</taxon>
        <taxon>Bacillati</taxon>
        <taxon>Cyanobacteriota</taxon>
        <taxon>Cyanophyceae</taxon>
        <taxon>Nostocales</taxon>
        <taxon>Nostocaceae</taxon>
        <taxon>Amazonocrinis</taxon>
        <taxon>Amazonocrinis nigriterrae</taxon>
    </lineage>
</organism>
<comment type="caution">
    <text evidence="9">The sequence shown here is derived from an EMBL/GenBank/DDBJ whole genome shotgun (WGS) entry which is preliminary data.</text>
</comment>
<keyword evidence="3" id="KW-0547">Nucleotide-binding</keyword>
<dbReference type="Gene3D" id="3.30.590.10">
    <property type="entry name" value="Glutamine synthetase/guanido kinase, catalytic domain"/>
    <property type="match status" value="1"/>
</dbReference>
<evidence type="ECO:0000256" key="2">
    <source>
        <dbReference type="ARBA" id="ARBA00022598"/>
    </source>
</evidence>
<dbReference type="Pfam" id="PF00120">
    <property type="entry name" value="Gln-synt_C"/>
    <property type="match status" value="1"/>
</dbReference>
<dbReference type="PANTHER" id="PTHR43785">
    <property type="entry name" value="GAMMA-GLUTAMYLPUTRESCINE SYNTHETASE"/>
    <property type="match status" value="1"/>
</dbReference>
<dbReference type="SMART" id="SM01230">
    <property type="entry name" value="Gln-synt_C"/>
    <property type="match status" value="1"/>
</dbReference>
<dbReference type="GO" id="GO:0005524">
    <property type="term" value="F:ATP binding"/>
    <property type="evidence" value="ECO:0007669"/>
    <property type="project" value="UniProtKB-KW"/>
</dbReference>
<sequence length="450" mass="49789">MAENNKFKKLKKSLEEAGVNFVRIVWCDNANIIRGKAVHVEMLSHYFEHGVGITAAQQAFPVMYDTVIAETGLSPVGEIRLIPDWSTLSSLPYAPGHARVMGNMVLNGNPWPFCPRNFLVRMIEAAKHEGLEIRGAFENEFYLLRRTSEGIIPTDSTVFASTQGMDINQPVIDAIADALIAQGIPVEQYYPESGPGQQEISVRYTEALLAADWQIAFRETVKAIAYHHNLTASFLPKIFADAAGSGCHIHLSLWRDGKNLLPDSQGVHGLSEVALQFIAGILHHLPALMALTTPSTNSYRRIRPHFWSGAFRCWGLDNREAAVRVPSAPKFTENPSHFELKTVDASANPYLALGAVIAAGLDGVQRKLKPGIPVNQDPANLPEAERIDNGIDPLPDNLGKAIAHLQQDDILLQALNPQLSQAFIAVRQAEWEAMKDWDLEKEVKVLLERY</sequence>
<dbReference type="SUPFAM" id="SSF55931">
    <property type="entry name" value="Glutamine synthetase/guanido kinase"/>
    <property type="match status" value="1"/>
</dbReference>
<dbReference type="RefSeq" id="WP_198128179.1">
    <property type="nucleotide sequence ID" value="NZ_JAECZC010000095.1"/>
</dbReference>
<dbReference type="InterPro" id="IPR008147">
    <property type="entry name" value="Gln_synt_N"/>
</dbReference>
<evidence type="ECO:0000256" key="4">
    <source>
        <dbReference type="ARBA" id="ARBA00022840"/>
    </source>
</evidence>
<proteinExistence type="inferred from homology"/>
<dbReference type="GO" id="GO:0004356">
    <property type="term" value="F:glutamine synthetase activity"/>
    <property type="evidence" value="ECO:0007669"/>
    <property type="project" value="InterPro"/>
</dbReference>
<keyword evidence="2" id="KW-0436">Ligase</keyword>
<dbReference type="SUPFAM" id="SSF54368">
    <property type="entry name" value="Glutamine synthetase, N-terminal domain"/>
    <property type="match status" value="1"/>
</dbReference>
<dbReference type="Pfam" id="PF16952">
    <property type="entry name" value="Gln-synt_N_2"/>
    <property type="match status" value="1"/>
</dbReference>
<comment type="similarity">
    <text evidence="1 6 7">Belongs to the glutamine synthetase family.</text>
</comment>